<dbReference type="InterPro" id="IPR013154">
    <property type="entry name" value="ADH-like_N"/>
</dbReference>
<evidence type="ECO:0000313" key="4">
    <source>
        <dbReference type="EMBL" id="GGC20858.1"/>
    </source>
</evidence>
<dbReference type="SUPFAM" id="SSF50129">
    <property type="entry name" value="GroES-like"/>
    <property type="match status" value="1"/>
</dbReference>
<dbReference type="NCBIfam" id="TIGR02824">
    <property type="entry name" value="quinone_pig3"/>
    <property type="match status" value="1"/>
</dbReference>
<dbReference type="EMBL" id="BMIK01000002">
    <property type="protein sequence ID" value="GGC20858.1"/>
    <property type="molecule type" value="Genomic_DNA"/>
</dbReference>
<comment type="caution">
    <text evidence="4">The sequence shown here is derived from an EMBL/GenBank/DDBJ whole genome shotgun (WGS) entry which is preliminary data.</text>
</comment>
<evidence type="ECO:0000256" key="1">
    <source>
        <dbReference type="ARBA" id="ARBA00022857"/>
    </source>
</evidence>
<dbReference type="Proteomes" id="UP000597338">
    <property type="component" value="Unassembled WGS sequence"/>
</dbReference>
<dbReference type="InterPro" id="IPR020843">
    <property type="entry name" value="ER"/>
</dbReference>
<gene>
    <name evidence="4" type="ORF">GCM10011386_10950</name>
</gene>
<accession>A0ABQ1LB98</accession>
<dbReference type="Pfam" id="PF08240">
    <property type="entry name" value="ADH_N"/>
    <property type="match status" value="1"/>
</dbReference>
<feature type="domain" description="Enoyl reductase (ER)" evidence="3">
    <location>
        <begin position="10"/>
        <end position="320"/>
    </location>
</feature>
<name>A0ABQ1LB98_9SPHI</name>
<organism evidence="4 5">
    <name type="scientific">Parapedobacter defluvii</name>
    <dbReference type="NCBI Taxonomy" id="2045106"/>
    <lineage>
        <taxon>Bacteria</taxon>
        <taxon>Pseudomonadati</taxon>
        <taxon>Bacteroidota</taxon>
        <taxon>Sphingobacteriia</taxon>
        <taxon>Sphingobacteriales</taxon>
        <taxon>Sphingobacteriaceae</taxon>
        <taxon>Parapedobacter</taxon>
    </lineage>
</organism>
<dbReference type="Gene3D" id="3.90.180.10">
    <property type="entry name" value="Medium-chain alcohol dehydrogenases, catalytic domain"/>
    <property type="match status" value="1"/>
</dbReference>
<evidence type="ECO:0000256" key="2">
    <source>
        <dbReference type="ARBA" id="ARBA00023002"/>
    </source>
</evidence>
<dbReference type="SMART" id="SM00829">
    <property type="entry name" value="PKS_ER"/>
    <property type="match status" value="1"/>
</dbReference>
<dbReference type="RefSeq" id="WP_188748298.1">
    <property type="nucleotide sequence ID" value="NZ_BMIK01000002.1"/>
</dbReference>
<evidence type="ECO:0000313" key="5">
    <source>
        <dbReference type="Proteomes" id="UP000597338"/>
    </source>
</evidence>
<dbReference type="Pfam" id="PF13602">
    <property type="entry name" value="ADH_zinc_N_2"/>
    <property type="match status" value="1"/>
</dbReference>
<proteinExistence type="predicted"/>
<dbReference type="PANTHER" id="PTHR48106:SF8">
    <property type="entry name" value="OS02G0805600 PROTEIN"/>
    <property type="match status" value="1"/>
</dbReference>
<dbReference type="InterPro" id="IPR036291">
    <property type="entry name" value="NAD(P)-bd_dom_sf"/>
</dbReference>
<dbReference type="InterPro" id="IPR011032">
    <property type="entry name" value="GroES-like_sf"/>
</dbReference>
<keyword evidence="2" id="KW-0560">Oxidoreductase</keyword>
<dbReference type="PANTHER" id="PTHR48106">
    <property type="entry name" value="QUINONE OXIDOREDUCTASE PIG3-RELATED"/>
    <property type="match status" value="1"/>
</dbReference>
<evidence type="ECO:0000259" key="3">
    <source>
        <dbReference type="SMART" id="SM00829"/>
    </source>
</evidence>
<keyword evidence="5" id="KW-1185">Reference proteome</keyword>
<dbReference type="Gene3D" id="3.40.50.720">
    <property type="entry name" value="NAD(P)-binding Rossmann-like Domain"/>
    <property type="match status" value="1"/>
</dbReference>
<dbReference type="CDD" id="cd05276">
    <property type="entry name" value="p53_inducible_oxidoreductase"/>
    <property type="match status" value="1"/>
</dbReference>
<sequence>MNAAVITTHGGPEGLVLAKRPVPVPLHNEVLIRVHAAGVNRPDIFQRKGHYPAPAGVVPDIPGLEVAGVVEACGKDVTRWIPGDRVCALTVGGGYAEYVAVNAAHCLPVPDNLSFTEAACLPETVFTVWHNVFQRGRLEVGEALLVHGGSGGIGTMAIQLGVQFGATVYATAGSDEKCRFCEQLGVVRCVNYREMDFANVLSEIRIDVILDSIGAPYFERHVSLLAEEGRLVFINAMEGRYAQLDVMKLMQRRLTLTGSTLRARDAGFKSNLRESIERQVWPLVETGTLRPVIYQAFPLAQASEAHRLMESGDFIGKLVLFVTS</sequence>
<dbReference type="SUPFAM" id="SSF51735">
    <property type="entry name" value="NAD(P)-binding Rossmann-fold domains"/>
    <property type="match status" value="1"/>
</dbReference>
<keyword evidence="1" id="KW-0521">NADP</keyword>
<protein>
    <submittedName>
        <fullName evidence="4">NAD(P)H quinone oxidoreductase</fullName>
    </submittedName>
</protein>
<dbReference type="InterPro" id="IPR014189">
    <property type="entry name" value="Quinone_OxRdtase_PIG3"/>
</dbReference>
<reference evidence="5" key="1">
    <citation type="journal article" date="2019" name="Int. J. Syst. Evol. Microbiol.">
        <title>The Global Catalogue of Microorganisms (GCM) 10K type strain sequencing project: providing services to taxonomists for standard genome sequencing and annotation.</title>
        <authorList>
            <consortium name="The Broad Institute Genomics Platform"/>
            <consortium name="The Broad Institute Genome Sequencing Center for Infectious Disease"/>
            <person name="Wu L."/>
            <person name="Ma J."/>
        </authorList>
    </citation>
    <scope>NUCLEOTIDE SEQUENCE [LARGE SCALE GENOMIC DNA]</scope>
    <source>
        <strain evidence="5">CGMCC 1.15342</strain>
    </source>
</reference>